<dbReference type="Gene3D" id="3.90.1340.10">
    <property type="entry name" value="Phage tail collar domain"/>
    <property type="match status" value="1"/>
</dbReference>
<protein>
    <submittedName>
        <fullName evidence="2">Tail fiber protein</fullName>
    </submittedName>
</protein>
<sequence>MEGTIGEIRLFGPEWAPRNWALCYGQLLPINDYTALFSLLGTKYGGDGRTTFGLPDLRGRVAIGSGYGPGLTDRRNGQRSGEEYHTLIASEMPQHNHQLSISNPTVNSVQASVKVGSGNDAQAPQGKYPGGSISGPIYSASTDGTFADDAVEFSDLQFNPITSQMGMAGGSTSHNNMQPWTCVSYIICLQGIFPQRS</sequence>
<accession>A0ABU3C779</accession>
<gene>
    <name evidence="2" type="ORF">RM553_05050</name>
</gene>
<dbReference type="Pfam" id="PF07484">
    <property type="entry name" value="Collar"/>
    <property type="match status" value="1"/>
</dbReference>
<dbReference type="EMBL" id="JAVRHQ010000004">
    <property type="protein sequence ID" value="MDT0642195.1"/>
    <property type="molecule type" value="Genomic_DNA"/>
</dbReference>
<dbReference type="SUPFAM" id="SSF88874">
    <property type="entry name" value="Receptor-binding domain of short tail fibre protein gp12"/>
    <property type="match status" value="1"/>
</dbReference>
<dbReference type="InterPro" id="IPR037053">
    <property type="entry name" value="Phage_tail_collar_dom_sf"/>
</dbReference>
<keyword evidence="3" id="KW-1185">Reference proteome</keyword>
<comment type="caution">
    <text evidence="2">The sequence shown here is derived from an EMBL/GenBank/DDBJ whole genome shotgun (WGS) entry which is preliminary data.</text>
</comment>
<dbReference type="RefSeq" id="WP_311533870.1">
    <property type="nucleotide sequence ID" value="NZ_JAVRHQ010000004.1"/>
</dbReference>
<name>A0ABU3C779_9FLAO</name>
<feature type="domain" description="Phage tail collar" evidence="1">
    <location>
        <begin position="6"/>
        <end position="61"/>
    </location>
</feature>
<organism evidence="2 3">
    <name type="scientific">Autumnicola tepida</name>
    <dbReference type="NCBI Taxonomy" id="3075595"/>
    <lineage>
        <taxon>Bacteria</taxon>
        <taxon>Pseudomonadati</taxon>
        <taxon>Bacteroidota</taxon>
        <taxon>Flavobacteriia</taxon>
        <taxon>Flavobacteriales</taxon>
        <taxon>Flavobacteriaceae</taxon>
        <taxon>Autumnicola</taxon>
    </lineage>
</organism>
<evidence type="ECO:0000259" key="1">
    <source>
        <dbReference type="Pfam" id="PF07484"/>
    </source>
</evidence>
<evidence type="ECO:0000313" key="3">
    <source>
        <dbReference type="Proteomes" id="UP001262889"/>
    </source>
</evidence>
<evidence type="ECO:0000313" key="2">
    <source>
        <dbReference type="EMBL" id="MDT0642195.1"/>
    </source>
</evidence>
<dbReference type="InterPro" id="IPR011083">
    <property type="entry name" value="Phage_tail_collar_dom"/>
</dbReference>
<dbReference type="Proteomes" id="UP001262889">
    <property type="component" value="Unassembled WGS sequence"/>
</dbReference>
<proteinExistence type="predicted"/>
<reference evidence="2 3" key="1">
    <citation type="submission" date="2023-09" db="EMBL/GenBank/DDBJ databases">
        <authorList>
            <person name="Rey-Velasco X."/>
        </authorList>
    </citation>
    <scope>NUCLEOTIDE SEQUENCE [LARGE SCALE GENOMIC DNA]</scope>
    <source>
        <strain evidence="2 3">F363</strain>
    </source>
</reference>